<proteinExistence type="predicted"/>
<dbReference type="AlphaFoldDB" id="A0A1Y1I2J7"/>
<feature type="region of interest" description="Disordered" evidence="3">
    <location>
        <begin position="243"/>
        <end position="336"/>
    </location>
</feature>
<feature type="compositionally biased region" description="Polar residues" evidence="3">
    <location>
        <begin position="489"/>
        <end position="512"/>
    </location>
</feature>
<name>A0A1Y1I2J7_KLENI</name>
<dbReference type="Proteomes" id="UP000054558">
    <property type="component" value="Unassembled WGS sequence"/>
</dbReference>
<feature type="compositionally biased region" description="Low complexity" evidence="3">
    <location>
        <begin position="644"/>
        <end position="655"/>
    </location>
</feature>
<dbReference type="PANTHER" id="PTHR13255">
    <property type="entry name" value="ATAXIN-10"/>
    <property type="match status" value="1"/>
</dbReference>
<keyword evidence="1" id="KW-0132">Cell division</keyword>
<feature type="compositionally biased region" description="Low complexity" evidence="3">
    <location>
        <begin position="82"/>
        <end position="92"/>
    </location>
</feature>
<feature type="compositionally biased region" description="Low complexity" evidence="3">
    <location>
        <begin position="586"/>
        <end position="601"/>
    </location>
</feature>
<dbReference type="InterPro" id="IPR051374">
    <property type="entry name" value="Ataxin-10/CTR86_families"/>
</dbReference>
<dbReference type="Pfam" id="PF09759">
    <property type="entry name" value="Atx10homo_assoc"/>
    <property type="match status" value="1"/>
</dbReference>
<dbReference type="InterPro" id="IPR016024">
    <property type="entry name" value="ARM-type_fold"/>
</dbReference>
<protein>
    <recommendedName>
        <fullName evidence="4">Ataxin-10 domain-containing protein</fullName>
    </recommendedName>
</protein>
<dbReference type="STRING" id="105231.A0A1Y1I2J7"/>
<dbReference type="EMBL" id="DF237170">
    <property type="protein sequence ID" value="GAQ85150.1"/>
    <property type="molecule type" value="Genomic_DNA"/>
</dbReference>
<dbReference type="PANTHER" id="PTHR13255:SF0">
    <property type="entry name" value="ATAXIN-10"/>
    <property type="match status" value="1"/>
</dbReference>
<evidence type="ECO:0000313" key="6">
    <source>
        <dbReference type="Proteomes" id="UP000054558"/>
    </source>
</evidence>
<dbReference type="InterPro" id="IPR019156">
    <property type="entry name" value="Ataxin-10_domain"/>
</dbReference>
<evidence type="ECO:0000256" key="2">
    <source>
        <dbReference type="ARBA" id="ARBA00023306"/>
    </source>
</evidence>
<dbReference type="GO" id="GO:0051301">
    <property type="term" value="P:cell division"/>
    <property type="evidence" value="ECO:0007669"/>
    <property type="project" value="UniProtKB-KW"/>
</dbReference>
<evidence type="ECO:0000259" key="4">
    <source>
        <dbReference type="Pfam" id="PF09759"/>
    </source>
</evidence>
<dbReference type="GO" id="GO:0005829">
    <property type="term" value="C:cytosol"/>
    <property type="evidence" value="ECO:0000318"/>
    <property type="project" value="GO_Central"/>
</dbReference>
<gene>
    <name evidence="5" type="ORF">KFL_002210150</name>
</gene>
<keyword evidence="6" id="KW-1185">Reference proteome</keyword>
<dbReference type="InterPro" id="IPR011989">
    <property type="entry name" value="ARM-like"/>
</dbReference>
<dbReference type="Gene3D" id="1.25.10.10">
    <property type="entry name" value="Leucine-rich Repeat Variant"/>
    <property type="match status" value="2"/>
</dbReference>
<evidence type="ECO:0000313" key="5">
    <source>
        <dbReference type="EMBL" id="GAQ85150.1"/>
    </source>
</evidence>
<organism evidence="5 6">
    <name type="scientific">Klebsormidium nitens</name>
    <name type="common">Green alga</name>
    <name type="synonym">Ulothrix nitens</name>
    <dbReference type="NCBI Taxonomy" id="105231"/>
    <lineage>
        <taxon>Eukaryota</taxon>
        <taxon>Viridiplantae</taxon>
        <taxon>Streptophyta</taxon>
        <taxon>Klebsormidiophyceae</taxon>
        <taxon>Klebsormidiales</taxon>
        <taxon>Klebsormidiaceae</taxon>
        <taxon>Klebsormidium</taxon>
    </lineage>
</organism>
<evidence type="ECO:0000256" key="3">
    <source>
        <dbReference type="SAM" id="MobiDB-lite"/>
    </source>
</evidence>
<feature type="compositionally biased region" description="Basic and acidic residues" evidence="3">
    <location>
        <begin position="246"/>
        <end position="258"/>
    </location>
</feature>
<feature type="compositionally biased region" description="Polar residues" evidence="3">
    <location>
        <begin position="259"/>
        <end position="323"/>
    </location>
</feature>
<feature type="domain" description="Ataxin-10" evidence="4">
    <location>
        <begin position="666"/>
        <end position="764"/>
    </location>
</feature>
<feature type="region of interest" description="Disordered" evidence="3">
    <location>
        <begin position="582"/>
        <end position="660"/>
    </location>
</feature>
<accession>A0A1Y1I2J7</accession>
<keyword evidence="2" id="KW-0131">Cell cycle</keyword>
<feature type="region of interest" description="Disordered" evidence="3">
    <location>
        <begin position="465"/>
        <end position="518"/>
    </location>
</feature>
<dbReference type="OMA" id="IHEPLCM"/>
<feature type="region of interest" description="Disordered" evidence="3">
    <location>
        <begin position="73"/>
        <end position="97"/>
    </location>
</feature>
<evidence type="ECO:0000256" key="1">
    <source>
        <dbReference type="ARBA" id="ARBA00022618"/>
    </source>
</evidence>
<sequence>MAQDAALLSRLESLAASFAAADPACLLLLEEALDNLLARTKSAEGRQALAAHGAVSRLLKLVPLLGSHSPKLRNLWNDEGDQGSNSGSSQESGKSRDDAVGGFVLRPLMLLLRVLRNLCAGERANQDAFLDGGVQRLAQLSLAFGHLSWSDTDSIDVVRAAIQTLGNVAGGGERHQSAIWTACCPDAFRQLSKCPVEEIQGPLCMLLFRCCRESELRRAELCGDPPLLRSLFAAARRDQQLGLETSKADKVQRGERRGPSTSLPNGHSACTATQETSGDTLLTPASVSVPTSDEDLSFSQLPASLSGNSFTANEPPTASSARSNGERTEPGSEAPRFGGGEWLQILVDLLCLQHPLMSKVFTAVSNSGSEQQDTGCDTGVKELSLEDEVSEAKQGFTEEQAALLSVCLQALSMRTDAHESSPFLFPPSSAVSLLGLVKGAANHIAEQLAPSPSRSANGNFVRETHLQHGDSPAPASSRNGTPEPEHAETSQSRSGDTSGRTSAAASGKSTPPSWCPLPPAIPTGHPAIDVLALSLRLLSSVCAARVVELGADAMSALLGGGFVQLLLDLLRALGLPERLRVKGTASESEAQSESNESGESSETARSGSIAADPRQPSGETITSLSRGVGETAGESGQAPPVAESKPGPSSSSVPGQFPNHSPYLGYRRDVVAVLANAAHRNPRVQNAVRVGGGLLLVLQQCVVDESSPYLREWALFAVRNLCEGNERNQNEIAGLEVRGGANTAETEAMGYRVEVDTKSGRPKLVNIAADESSH</sequence>
<dbReference type="OrthoDB" id="379794at2759"/>
<dbReference type="SUPFAM" id="SSF48371">
    <property type="entry name" value="ARM repeat"/>
    <property type="match status" value="1"/>
</dbReference>
<reference evidence="5 6" key="1">
    <citation type="journal article" date="2014" name="Nat. Commun.">
        <title>Klebsormidium flaccidum genome reveals primary factors for plant terrestrial adaptation.</title>
        <authorList>
            <person name="Hori K."/>
            <person name="Maruyama F."/>
            <person name="Fujisawa T."/>
            <person name="Togashi T."/>
            <person name="Yamamoto N."/>
            <person name="Seo M."/>
            <person name="Sato S."/>
            <person name="Yamada T."/>
            <person name="Mori H."/>
            <person name="Tajima N."/>
            <person name="Moriyama T."/>
            <person name="Ikeuchi M."/>
            <person name="Watanabe M."/>
            <person name="Wada H."/>
            <person name="Kobayashi K."/>
            <person name="Saito M."/>
            <person name="Masuda T."/>
            <person name="Sasaki-Sekimoto Y."/>
            <person name="Mashiguchi K."/>
            <person name="Awai K."/>
            <person name="Shimojima M."/>
            <person name="Masuda S."/>
            <person name="Iwai M."/>
            <person name="Nobusawa T."/>
            <person name="Narise T."/>
            <person name="Kondo S."/>
            <person name="Saito H."/>
            <person name="Sato R."/>
            <person name="Murakawa M."/>
            <person name="Ihara Y."/>
            <person name="Oshima-Yamada Y."/>
            <person name="Ohtaka K."/>
            <person name="Satoh M."/>
            <person name="Sonobe K."/>
            <person name="Ishii M."/>
            <person name="Ohtani R."/>
            <person name="Kanamori-Sato M."/>
            <person name="Honoki R."/>
            <person name="Miyazaki D."/>
            <person name="Mochizuki H."/>
            <person name="Umetsu J."/>
            <person name="Higashi K."/>
            <person name="Shibata D."/>
            <person name="Kamiya Y."/>
            <person name="Sato N."/>
            <person name="Nakamura Y."/>
            <person name="Tabata S."/>
            <person name="Ida S."/>
            <person name="Kurokawa K."/>
            <person name="Ohta H."/>
        </authorList>
    </citation>
    <scope>NUCLEOTIDE SEQUENCE [LARGE SCALE GENOMIC DNA]</scope>
    <source>
        <strain evidence="5 6">NIES-2285</strain>
    </source>
</reference>